<name>A0A7V7KYW3_9GAMM</name>
<dbReference type="InterPro" id="IPR000836">
    <property type="entry name" value="PRTase_dom"/>
</dbReference>
<proteinExistence type="predicted"/>
<comment type="caution">
    <text evidence="3">The sequence shown here is derived from an EMBL/GenBank/DDBJ whole genome shotgun (WGS) entry which is preliminary data.</text>
</comment>
<reference evidence="3 4" key="1">
    <citation type="submission" date="2018-07" db="EMBL/GenBank/DDBJ databases">
        <title>Pseudomonas laoshanensis sp. nov., isolated from soil.</title>
        <authorList>
            <person name="Sun J."/>
            <person name="Yu L."/>
            <person name="Wang M."/>
            <person name="Zhang C."/>
        </authorList>
    </citation>
    <scope>NUCLEOTIDE SEQUENCE [LARGE SCALE GENOMIC DNA]</scope>
    <source>
        <strain evidence="3 4">Y22</strain>
    </source>
</reference>
<dbReference type="Gene3D" id="3.40.50.2020">
    <property type="match status" value="1"/>
</dbReference>
<dbReference type="InterPro" id="IPR029057">
    <property type="entry name" value="PRTase-like"/>
</dbReference>
<dbReference type="Proteomes" id="UP000463138">
    <property type="component" value="Unassembled WGS sequence"/>
</dbReference>
<evidence type="ECO:0000313" key="4">
    <source>
        <dbReference type="Proteomes" id="UP000463138"/>
    </source>
</evidence>
<keyword evidence="1 3" id="KW-0328">Glycosyltransferase</keyword>
<evidence type="ECO:0000313" key="3">
    <source>
        <dbReference type="EMBL" id="KAA0696521.1"/>
    </source>
</evidence>
<dbReference type="AlphaFoldDB" id="A0A7V7KYW3"/>
<keyword evidence="2 3" id="KW-0808">Transferase</keyword>
<evidence type="ECO:0000256" key="2">
    <source>
        <dbReference type="ARBA" id="ARBA00022679"/>
    </source>
</evidence>
<dbReference type="SUPFAM" id="SSF53271">
    <property type="entry name" value="PRTase-like"/>
    <property type="match status" value="1"/>
</dbReference>
<dbReference type="GO" id="GO:0016757">
    <property type="term" value="F:glycosyltransferase activity"/>
    <property type="evidence" value="ECO:0007669"/>
    <property type="project" value="UniProtKB-KW"/>
</dbReference>
<dbReference type="CDD" id="cd06223">
    <property type="entry name" value="PRTases_typeI"/>
    <property type="match status" value="1"/>
</dbReference>
<gene>
    <name evidence="3" type="ORF">DT594_04065</name>
</gene>
<protein>
    <submittedName>
        <fullName evidence="3">Hypoxanthine phosphoribosyltransferase</fullName>
    </submittedName>
</protein>
<dbReference type="OrthoDB" id="199120at2"/>
<accession>A0A7V7KYW3</accession>
<dbReference type="PANTHER" id="PTHR43363:SF1">
    <property type="entry name" value="HYPOXANTHINE-GUANINE PHOSPHORIBOSYLTRANSFERASE"/>
    <property type="match status" value="1"/>
</dbReference>
<organism evidence="3 4">
    <name type="scientific">Halopseudomonas laoshanensis</name>
    <dbReference type="NCBI Taxonomy" id="2268758"/>
    <lineage>
        <taxon>Bacteria</taxon>
        <taxon>Pseudomonadati</taxon>
        <taxon>Pseudomonadota</taxon>
        <taxon>Gammaproteobacteria</taxon>
        <taxon>Pseudomonadales</taxon>
        <taxon>Pseudomonadaceae</taxon>
        <taxon>Halopseudomonas</taxon>
    </lineage>
</organism>
<dbReference type="RefSeq" id="WP_149331476.1">
    <property type="nucleotide sequence ID" value="NZ_QOVF01000001.1"/>
</dbReference>
<dbReference type="EMBL" id="QOVF01000001">
    <property type="protein sequence ID" value="KAA0696521.1"/>
    <property type="molecule type" value="Genomic_DNA"/>
</dbReference>
<keyword evidence="4" id="KW-1185">Reference proteome</keyword>
<dbReference type="PANTHER" id="PTHR43363">
    <property type="entry name" value="HYPOXANTHINE PHOSPHORIBOSYLTRANSFERASE"/>
    <property type="match status" value="1"/>
</dbReference>
<evidence type="ECO:0000256" key="1">
    <source>
        <dbReference type="ARBA" id="ARBA00022676"/>
    </source>
</evidence>
<sequence>MQEPSAPQQTPRQRRFLQENELIEDAFRLGVQIYESGFRPNFIVGLWRGGSAIGIYVQECLQTLGVATDHIALRTSYRGMDHYDAMVASPEEEIRVHGTHYLLDNLNHDDRLLIVDDAFGTGYSMTAVLNRLSQQLKRNMPQDTRIATLYQRQGAGRTALKPDFCLHSTEDWLVFPYEMNGLSRADIDQHKPYLSAILDSVKSRT</sequence>